<dbReference type="GO" id="GO:0016491">
    <property type="term" value="F:oxidoreductase activity"/>
    <property type="evidence" value="ECO:0007669"/>
    <property type="project" value="InterPro"/>
</dbReference>
<evidence type="ECO:0000256" key="2">
    <source>
        <dbReference type="SAM" id="SignalP"/>
    </source>
</evidence>
<feature type="signal peptide" evidence="2">
    <location>
        <begin position="1"/>
        <end position="19"/>
    </location>
</feature>
<dbReference type="EMBL" id="MU001641">
    <property type="protein sequence ID" value="KAF2479466.1"/>
    <property type="molecule type" value="Genomic_DNA"/>
</dbReference>
<keyword evidence="1" id="KW-0479">Metal-binding</keyword>
<keyword evidence="5" id="KW-1185">Reference proteome</keyword>
<keyword evidence="2" id="KW-0732">Signal</keyword>
<evidence type="ECO:0000313" key="5">
    <source>
        <dbReference type="Proteomes" id="UP000799767"/>
    </source>
</evidence>
<evidence type="ECO:0000313" key="4">
    <source>
        <dbReference type="EMBL" id="KAF2479466.1"/>
    </source>
</evidence>
<dbReference type="RefSeq" id="XP_033586036.1">
    <property type="nucleotide sequence ID" value="XM_033738339.1"/>
</dbReference>
<gene>
    <name evidence="4" type="ORF">BDY17DRAFT_39172</name>
</gene>
<dbReference type="GO" id="GO:0005507">
    <property type="term" value="F:copper ion binding"/>
    <property type="evidence" value="ECO:0007669"/>
    <property type="project" value="InterPro"/>
</dbReference>
<evidence type="ECO:0000259" key="3">
    <source>
        <dbReference type="Pfam" id="PF07731"/>
    </source>
</evidence>
<dbReference type="AlphaFoldDB" id="A0A6A6PI48"/>
<dbReference type="Proteomes" id="UP000799767">
    <property type="component" value="Unassembled WGS sequence"/>
</dbReference>
<reference evidence="4" key="1">
    <citation type="journal article" date="2020" name="Stud. Mycol.">
        <title>101 Dothideomycetes genomes: a test case for predicting lifestyles and emergence of pathogens.</title>
        <authorList>
            <person name="Haridas S."/>
            <person name="Albert R."/>
            <person name="Binder M."/>
            <person name="Bloem J."/>
            <person name="Labutti K."/>
            <person name="Salamov A."/>
            <person name="Andreopoulos B."/>
            <person name="Baker S."/>
            <person name="Barry K."/>
            <person name="Bills G."/>
            <person name="Bluhm B."/>
            <person name="Cannon C."/>
            <person name="Castanera R."/>
            <person name="Culley D."/>
            <person name="Daum C."/>
            <person name="Ezra D."/>
            <person name="Gonzalez J."/>
            <person name="Henrissat B."/>
            <person name="Kuo A."/>
            <person name="Liang C."/>
            <person name="Lipzen A."/>
            <person name="Lutzoni F."/>
            <person name="Magnuson J."/>
            <person name="Mondo S."/>
            <person name="Nolan M."/>
            <person name="Ohm R."/>
            <person name="Pangilinan J."/>
            <person name="Park H.-J."/>
            <person name="Ramirez L."/>
            <person name="Alfaro M."/>
            <person name="Sun H."/>
            <person name="Tritt A."/>
            <person name="Yoshinaga Y."/>
            <person name="Zwiers L.-H."/>
            <person name="Turgeon B."/>
            <person name="Goodwin S."/>
            <person name="Spatafora J."/>
            <person name="Crous P."/>
            <person name="Grigoriev I."/>
        </authorList>
    </citation>
    <scope>NUCLEOTIDE SEQUENCE</scope>
    <source>
        <strain evidence="4">CBS 113389</strain>
    </source>
</reference>
<proteinExistence type="predicted"/>
<feature type="chain" id="PRO_5025481881" evidence="2">
    <location>
        <begin position="20"/>
        <end position="432"/>
    </location>
</feature>
<dbReference type="InterPro" id="IPR033138">
    <property type="entry name" value="Cu_oxidase_CS"/>
</dbReference>
<name>A0A6A6PI48_9PEZI</name>
<dbReference type="Pfam" id="PF07731">
    <property type="entry name" value="Cu-oxidase_2"/>
    <property type="match status" value="1"/>
</dbReference>
<dbReference type="InterPro" id="IPR011706">
    <property type="entry name" value="Cu-oxidase_C"/>
</dbReference>
<dbReference type="GeneID" id="54479341"/>
<dbReference type="OrthoDB" id="2121828at2759"/>
<dbReference type="SUPFAM" id="SSF49503">
    <property type="entry name" value="Cupredoxins"/>
    <property type="match status" value="2"/>
</dbReference>
<sequence length="432" mass="47446">MLSHLSLLVFAAYPLLTAGLPASATTTATVAPPSKCAALMDGKLPTFTPSSFHFSGTVRQYYISAEEVEWDYAPTGWDNWLGVPMKDSPRAKQANYIHWGTKWLKALYREYTDSSFSAYAPQPPWQGAQGPSIRSEVGDMVEIMFFNKLTKNYATMHSMGLSYTKFYEGSDYPNNTAPGVNVTLPVTEAVSPQDGGVEPGDCVVYKWLVDESALPDAGTSAQVHSYHSYVSLLEDVNAGLIGPHFVYAPGKLNTTVANSREFPLLYMTYAEGQSWLSGENLAKLNGTMPMSSSDVLDKDMPAGNTTVWKPQNVNIEGAGQFMGAPTFYAMNGYVFGNNPTFEMCLDDPVIWYVNAYGSASHVFHMHGNNFQYEGNYDYAESLNDGVGKALFMNASNPGKWQVICHVSDHHDSGMELYYQVYQTGCPLTALGD</sequence>
<evidence type="ECO:0000256" key="1">
    <source>
        <dbReference type="ARBA" id="ARBA00022723"/>
    </source>
</evidence>
<dbReference type="PROSITE" id="PS00079">
    <property type="entry name" value="MULTICOPPER_OXIDASE1"/>
    <property type="match status" value="1"/>
</dbReference>
<dbReference type="Gene3D" id="2.60.40.420">
    <property type="entry name" value="Cupredoxins - blue copper proteins"/>
    <property type="match status" value="2"/>
</dbReference>
<protein>
    <submittedName>
        <fullName evidence="4">Cupredoxin</fullName>
    </submittedName>
</protein>
<organism evidence="4 5">
    <name type="scientific">Neohortaea acidophila</name>
    <dbReference type="NCBI Taxonomy" id="245834"/>
    <lineage>
        <taxon>Eukaryota</taxon>
        <taxon>Fungi</taxon>
        <taxon>Dikarya</taxon>
        <taxon>Ascomycota</taxon>
        <taxon>Pezizomycotina</taxon>
        <taxon>Dothideomycetes</taxon>
        <taxon>Dothideomycetidae</taxon>
        <taxon>Mycosphaerellales</taxon>
        <taxon>Teratosphaeriaceae</taxon>
        <taxon>Neohortaea</taxon>
    </lineage>
</organism>
<accession>A0A6A6PI48</accession>
<feature type="domain" description="Plastocyanin-like" evidence="3">
    <location>
        <begin position="326"/>
        <end position="421"/>
    </location>
</feature>
<dbReference type="InterPro" id="IPR008972">
    <property type="entry name" value="Cupredoxin"/>
</dbReference>